<name>A0ABM4TX45_DROSZ</name>
<reference evidence="1" key="1">
    <citation type="submission" date="2025-05" db="UniProtKB">
        <authorList>
            <consortium name="RefSeq"/>
        </authorList>
    </citation>
    <scope>NUCLEOTIDE SEQUENCE [LARGE SCALE GENOMIC DNA]</scope>
</reference>
<dbReference type="Proteomes" id="UP001652628">
    <property type="component" value="Chromosome 2"/>
</dbReference>
<dbReference type="RefSeq" id="XP_070854543.1">
    <property type="nucleotide sequence ID" value="XM_070998442.1"/>
</dbReference>
<gene>
    <name evidence="2" type="primary">LOC139354199</name>
</gene>
<protein>
    <submittedName>
        <fullName evidence="2">Uncharacterized protein isoform X1</fullName>
    </submittedName>
</protein>
<dbReference type="GeneID" id="139354199"/>
<sequence>MEGKRQNRIQEAAIPEKGTIRRIVEVLEETSLPTWTSCRARPRKETEPPTISDDLSIRTADITATSYLAAYAELEDELASIERRKIGRPLRISWGSHSQPLPECWATFCSISGSTPLSIQLPLP</sequence>
<evidence type="ECO:0000313" key="1">
    <source>
        <dbReference type="Proteomes" id="UP001652628"/>
    </source>
</evidence>
<accession>A0ABM4TX45</accession>
<reference evidence="2" key="2">
    <citation type="submission" date="2025-08" db="UniProtKB">
        <authorList>
            <consortium name="RefSeq"/>
        </authorList>
    </citation>
    <scope>IDENTIFICATION</scope>
</reference>
<keyword evidence="1" id="KW-1185">Reference proteome</keyword>
<evidence type="ECO:0000313" key="2">
    <source>
        <dbReference type="RefSeq" id="XP_070854543.1"/>
    </source>
</evidence>
<organism evidence="1 2">
    <name type="scientific">Drosophila suzukii</name>
    <name type="common">Spotted-wing drosophila fruit fly</name>
    <dbReference type="NCBI Taxonomy" id="28584"/>
    <lineage>
        <taxon>Eukaryota</taxon>
        <taxon>Metazoa</taxon>
        <taxon>Ecdysozoa</taxon>
        <taxon>Arthropoda</taxon>
        <taxon>Hexapoda</taxon>
        <taxon>Insecta</taxon>
        <taxon>Pterygota</taxon>
        <taxon>Neoptera</taxon>
        <taxon>Endopterygota</taxon>
        <taxon>Diptera</taxon>
        <taxon>Brachycera</taxon>
        <taxon>Muscomorpha</taxon>
        <taxon>Ephydroidea</taxon>
        <taxon>Drosophilidae</taxon>
        <taxon>Drosophila</taxon>
        <taxon>Sophophora</taxon>
    </lineage>
</organism>
<proteinExistence type="predicted"/>